<dbReference type="GO" id="GO:0004602">
    <property type="term" value="F:glutathione peroxidase activity"/>
    <property type="evidence" value="ECO:0007669"/>
    <property type="project" value="TreeGrafter"/>
</dbReference>
<dbReference type="EMBL" id="KZ679009">
    <property type="protein sequence ID" value="PSS22335.1"/>
    <property type="molecule type" value="Genomic_DNA"/>
</dbReference>
<dbReference type="GO" id="GO:0006749">
    <property type="term" value="P:glutathione metabolic process"/>
    <property type="evidence" value="ECO:0007669"/>
    <property type="project" value="TreeGrafter"/>
</dbReference>
<dbReference type="OrthoDB" id="4664297at2759"/>
<dbReference type="GeneID" id="36571841"/>
<dbReference type="InterPro" id="IPR001853">
    <property type="entry name" value="DSBA-like_thioredoxin_dom"/>
</dbReference>
<evidence type="ECO:0000256" key="3">
    <source>
        <dbReference type="ARBA" id="ARBA00022679"/>
    </source>
</evidence>
<dbReference type="GO" id="GO:0005739">
    <property type="term" value="C:mitochondrion"/>
    <property type="evidence" value="ECO:0007669"/>
    <property type="project" value="TreeGrafter"/>
</dbReference>
<dbReference type="InterPro" id="IPR051924">
    <property type="entry name" value="GST_Kappa/NadH"/>
</dbReference>
<dbReference type="Pfam" id="PF01323">
    <property type="entry name" value="DSBA"/>
    <property type="match status" value="1"/>
</dbReference>
<sequence length="239" mass="27397">MFSDQSFRRLTPHELTPYPSSFYSVVTLKYLLKNREILASHDVTVDFIPIFLGGVNHGSGNKPPWSLPAKAVYGAFDAARTKKYHGMEEIETPDFFPPVTLLPQRALCYIKARFSRSTFEQTWQLLMRAMWIPPHVNISIPESLQEVLRGTNLFSEKEVEQIMQAAGEKEWKDKLMANTKKALDLGAFGAPWSWVRNAEGKEEPFFGSDRFHFMWEFLGLPWQDIAVLPKGTEKGRAKL</sequence>
<evidence type="ECO:0000256" key="6">
    <source>
        <dbReference type="ARBA" id="ARBA00083519"/>
    </source>
</evidence>
<feature type="domain" description="DSBA-like thioredoxin" evidence="7">
    <location>
        <begin position="36"/>
        <end position="216"/>
    </location>
</feature>
<evidence type="ECO:0000256" key="5">
    <source>
        <dbReference type="ARBA" id="ARBA00073833"/>
    </source>
</evidence>
<dbReference type="InterPro" id="IPR036249">
    <property type="entry name" value="Thioredoxin-like_sf"/>
</dbReference>
<evidence type="ECO:0000259" key="7">
    <source>
        <dbReference type="Pfam" id="PF01323"/>
    </source>
</evidence>
<name>A0A2T3B6D7_AMORE</name>
<gene>
    <name evidence="8" type="ORF">M430DRAFT_17891</name>
</gene>
<dbReference type="Proteomes" id="UP000241818">
    <property type="component" value="Unassembled WGS sequence"/>
</dbReference>
<dbReference type="EC" id="2.5.1.18" evidence="2"/>
<evidence type="ECO:0000256" key="2">
    <source>
        <dbReference type="ARBA" id="ARBA00012452"/>
    </source>
</evidence>
<dbReference type="STRING" id="857342.A0A2T3B6D7"/>
<dbReference type="InParanoid" id="A0A2T3B6D7"/>
<proteinExistence type="inferred from homology"/>
<reference evidence="8 9" key="1">
    <citation type="journal article" date="2018" name="New Phytol.">
        <title>Comparative genomics and transcriptomics depict ericoid mycorrhizal fungi as versatile saprotrophs and plant mutualists.</title>
        <authorList>
            <person name="Martino E."/>
            <person name="Morin E."/>
            <person name="Grelet G.A."/>
            <person name="Kuo A."/>
            <person name="Kohler A."/>
            <person name="Daghino S."/>
            <person name="Barry K.W."/>
            <person name="Cichocki N."/>
            <person name="Clum A."/>
            <person name="Dockter R.B."/>
            <person name="Hainaut M."/>
            <person name="Kuo R.C."/>
            <person name="LaButti K."/>
            <person name="Lindahl B.D."/>
            <person name="Lindquist E.A."/>
            <person name="Lipzen A."/>
            <person name="Khouja H.R."/>
            <person name="Magnuson J."/>
            <person name="Murat C."/>
            <person name="Ohm R.A."/>
            <person name="Singer S.W."/>
            <person name="Spatafora J.W."/>
            <person name="Wang M."/>
            <person name="Veneault-Fourrey C."/>
            <person name="Henrissat B."/>
            <person name="Grigoriev I.V."/>
            <person name="Martin F.M."/>
            <person name="Perotto S."/>
        </authorList>
    </citation>
    <scope>NUCLEOTIDE SEQUENCE [LARGE SCALE GENOMIC DNA]</scope>
    <source>
        <strain evidence="8 9">ATCC 22711</strain>
    </source>
</reference>
<comment type="similarity">
    <text evidence="1">Belongs to the GST superfamily. Kappa family.</text>
</comment>
<evidence type="ECO:0000313" key="8">
    <source>
        <dbReference type="EMBL" id="PSS22335.1"/>
    </source>
</evidence>
<dbReference type="PANTHER" id="PTHR42943:SF13">
    <property type="entry name" value="GLUTATHIONE S-TRANSFERASE KAPPA-RELATED"/>
    <property type="match status" value="1"/>
</dbReference>
<dbReference type="GO" id="GO:0005777">
    <property type="term" value="C:peroxisome"/>
    <property type="evidence" value="ECO:0007669"/>
    <property type="project" value="TreeGrafter"/>
</dbReference>
<organism evidence="8 9">
    <name type="scientific">Amorphotheca resinae ATCC 22711</name>
    <dbReference type="NCBI Taxonomy" id="857342"/>
    <lineage>
        <taxon>Eukaryota</taxon>
        <taxon>Fungi</taxon>
        <taxon>Dikarya</taxon>
        <taxon>Ascomycota</taxon>
        <taxon>Pezizomycotina</taxon>
        <taxon>Leotiomycetes</taxon>
        <taxon>Helotiales</taxon>
        <taxon>Amorphothecaceae</taxon>
        <taxon>Amorphotheca</taxon>
    </lineage>
</organism>
<keyword evidence="9" id="KW-1185">Reference proteome</keyword>
<dbReference type="PANTHER" id="PTHR42943">
    <property type="entry name" value="GLUTATHIONE S-TRANSFERASE KAPPA"/>
    <property type="match status" value="1"/>
</dbReference>
<dbReference type="SUPFAM" id="SSF52833">
    <property type="entry name" value="Thioredoxin-like"/>
    <property type="match status" value="1"/>
</dbReference>
<evidence type="ECO:0000256" key="1">
    <source>
        <dbReference type="ARBA" id="ARBA00006494"/>
    </source>
</evidence>
<dbReference type="GO" id="GO:0004364">
    <property type="term" value="F:glutathione transferase activity"/>
    <property type="evidence" value="ECO:0007669"/>
    <property type="project" value="UniProtKB-EC"/>
</dbReference>
<dbReference type="FunFam" id="3.40.30.10:FF:000096">
    <property type="entry name" value="Glutathione S-transferase kappa"/>
    <property type="match status" value="1"/>
</dbReference>
<accession>A0A2T3B6D7</accession>
<comment type="catalytic activity">
    <reaction evidence="4">
        <text>RX + glutathione = an S-substituted glutathione + a halide anion + H(+)</text>
        <dbReference type="Rhea" id="RHEA:16437"/>
        <dbReference type="ChEBI" id="CHEBI:15378"/>
        <dbReference type="ChEBI" id="CHEBI:16042"/>
        <dbReference type="ChEBI" id="CHEBI:17792"/>
        <dbReference type="ChEBI" id="CHEBI:57925"/>
        <dbReference type="ChEBI" id="CHEBI:90779"/>
        <dbReference type="EC" id="2.5.1.18"/>
    </reaction>
</comment>
<keyword evidence="3" id="KW-0808">Transferase</keyword>
<dbReference type="AlphaFoldDB" id="A0A2T3B6D7"/>
<evidence type="ECO:0000313" key="9">
    <source>
        <dbReference type="Proteomes" id="UP000241818"/>
    </source>
</evidence>
<dbReference type="RefSeq" id="XP_024722490.1">
    <property type="nucleotide sequence ID" value="XM_024863760.1"/>
</dbReference>
<dbReference type="Gene3D" id="3.40.30.10">
    <property type="entry name" value="Glutaredoxin"/>
    <property type="match status" value="1"/>
</dbReference>
<protein>
    <recommendedName>
        <fullName evidence="5">Glutathione S-transferase kappa 1</fullName>
        <ecNumber evidence="2">2.5.1.18</ecNumber>
    </recommendedName>
    <alternativeName>
        <fullName evidence="6">GST class-kappa</fullName>
    </alternativeName>
</protein>
<evidence type="ECO:0000256" key="4">
    <source>
        <dbReference type="ARBA" id="ARBA00047960"/>
    </source>
</evidence>